<dbReference type="Gene3D" id="3.30.450.20">
    <property type="entry name" value="PAS domain"/>
    <property type="match status" value="2"/>
</dbReference>
<dbReference type="GO" id="GO:0006355">
    <property type="term" value="P:regulation of DNA-templated transcription"/>
    <property type="evidence" value="ECO:0007669"/>
    <property type="project" value="InterPro"/>
</dbReference>
<dbReference type="InterPro" id="IPR000014">
    <property type="entry name" value="PAS"/>
</dbReference>
<reference evidence="2 3" key="1">
    <citation type="submission" date="2016-10" db="EMBL/GenBank/DDBJ databases">
        <authorList>
            <person name="Varghese N."/>
            <person name="Submissions S."/>
        </authorList>
    </citation>
    <scope>NUCLEOTIDE SEQUENCE [LARGE SCALE GENOMIC DNA]</scope>
    <source>
        <strain evidence="2 3">DSM 17833</strain>
    </source>
</reference>
<dbReference type="Pfam" id="PF00989">
    <property type="entry name" value="PAS"/>
    <property type="match status" value="2"/>
</dbReference>
<dbReference type="InterPro" id="IPR052155">
    <property type="entry name" value="Biofilm_reg_signaling"/>
</dbReference>
<name>A0AB37Z5P3_9PSED</name>
<dbReference type="SUPFAM" id="SSF55785">
    <property type="entry name" value="PYP-like sensor domain (PAS domain)"/>
    <property type="match status" value="2"/>
</dbReference>
<evidence type="ECO:0000313" key="3">
    <source>
        <dbReference type="Proteomes" id="UP000242418"/>
    </source>
</evidence>
<dbReference type="Proteomes" id="UP000242418">
    <property type="component" value="Unassembled WGS sequence"/>
</dbReference>
<comment type="caution">
    <text evidence="2">The sequence shown here is derived from an EMBL/GenBank/DDBJ whole genome shotgun (WGS) entry which is preliminary data.</text>
</comment>
<gene>
    <name evidence="2" type="ORF">SAMN05216370_1577</name>
</gene>
<feature type="domain" description="PAS" evidence="1">
    <location>
        <begin position="130"/>
        <end position="175"/>
    </location>
</feature>
<dbReference type="PANTHER" id="PTHR44757">
    <property type="entry name" value="DIGUANYLATE CYCLASE DGCP"/>
    <property type="match status" value="1"/>
</dbReference>
<accession>A0AB37Z5P3</accession>
<dbReference type="NCBIfam" id="TIGR00229">
    <property type="entry name" value="sensory_box"/>
    <property type="match status" value="1"/>
</dbReference>
<keyword evidence="3" id="KW-1185">Reference proteome</keyword>
<feature type="domain" description="PAS" evidence="1">
    <location>
        <begin position="7"/>
        <end position="77"/>
    </location>
</feature>
<evidence type="ECO:0000313" key="2">
    <source>
        <dbReference type="EMBL" id="SCW48942.1"/>
    </source>
</evidence>
<organism evidence="2 3">
    <name type="scientific">Pseudomonas peli</name>
    <dbReference type="NCBI Taxonomy" id="592361"/>
    <lineage>
        <taxon>Bacteria</taxon>
        <taxon>Pseudomonadati</taxon>
        <taxon>Pseudomonadota</taxon>
        <taxon>Gammaproteobacteria</taxon>
        <taxon>Pseudomonadales</taxon>
        <taxon>Pseudomonadaceae</taxon>
        <taxon>Pseudomonas</taxon>
    </lineage>
</organism>
<dbReference type="InterPro" id="IPR035965">
    <property type="entry name" value="PAS-like_dom_sf"/>
</dbReference>
<dbReference type="SMART" id="SM00091">
    <property type="entry name" value="PAS"/>
    <property type="match status" value="2"/>
</dbReference>
<dbReference type="EMBL" id="FMTL01000001">
    <property type="protein sequence ID" value="SCW48942.1"/>
    <property type="molecule type" value="Genomic_DNA"/>
</dbReference>
<dbReference type="InterPro" id="IPR013767">
    <property type="entry name" value="PAS_fold"/>
</dbReference>
<dbReference type="RefSeq" id="WP_244152845.1">
    <property type="nucleotide sequence ID" value="NZ_FMTL01000001.1"/>
</dbReference>
<dbReference type="PROSITE" id="PS50112">
    <property type="entry name" value="PAS"/>
    <property type="match status" value="2"/>
</dbReference>
<proteinExistence type="predicted"/>
<evidence type="ECO:0000259" key="1">
    <source>
        <dbReference type="PROSITE" id="PS50112"/>
    </source>
</evidence>
<sequence length="262" mass="29162">MSDCTQDEALFSKVFESAPLGMALIDSNGRLQHINTALAQLLQCSPQALLGMTLEDLLHPQDRGVCRYAREQARRKQADTPCGEVRLQRGEDDYLWSRLSLCPVSTGDSPISHYLIRVELPRTTQERAEQIYLLSFALDYITDGVLLLDDQLCIRYINEAASRLLGQARQYLLGQAIGQALARHWPRSPGTVTRSCTMSSTGGTRSLWTWSIRSTTAITTSRSSSTGFSMTDETTAWRLFTMSLTSNAWRQPCVRASASSVC</sequence>
<dbReference type="CDD" id="cd00130">
    <property type="entry name" value="PAS"/>
    <property type="match status" value="2"/>
</dbReference>
<dbReference type="PANTHER" id="PTHR44757:SF2">
    <property type="entry name" value="BIOFILM ARCHITECTURE MAINTENANCE PROTEIN MBAA"/>
    <property type="match status" value="1"/>
</dbReference>
<protein>
    <submittedName>
        <fullName evidence="2">PAS domain S-box-containing protein</fullName>
    </submittedName>
</protein>
<dbReference type="AlphaFoldDB" id="A0AB37Z5P3"/>